<proteinExistence type="inferred from homology"/>
<feature type="domain" description="DNA helicase Pif1-like DEAD-box helicase" evidence="2">
    <location>
        <begin position="683"/>
        <end position="852"/>
    </location>
</feature>
<keyword evidence="4" id="KW-1185">Reference proteome</keyword>
<keyword evidence="1" id="KW-0378">Hydrolase</keyword>
<keyword evidence="1" id="KW-0347">Helicase</keyword>
<dbReference type="Gene3D" id="3.40.50.300">
    <property type="entry name" value="P-loop containing nucleotide triphosphate hydrolases"/>
    <property type="match status" value="1"/>
</dbReference>
<dbReference type="EC" id="5.6.2.3" evidence="1"/>
<gene>
    <name evidence="5" type="primary">LOC113724617</name>
</gene>
<dbReference type="GO" id="GO:0005524">
    <property type="term" value="F:ATP binding"/>
    <property type="evidence" value="ECO:0007669"/>
    <property type="project" value="UniProtKB-KW"/>
</dbReference>
<dbReference type="GeneID" id="113724617"/>
<dbReference type="GO" id="GO:0043139">
    <property type="term" value="F:5'-3' DNA helicase activity"/>
    <property type="evidence" value="ECO:0007669"/>
    <property type="project" value="UniProtKB-EC"/>
</dbReference>
<comment type="catalytic activity">
    <reaction evidence="1">
        <text>ATP + H2O = ADP + phosphate + H(+)</text>
        <dbReference type="Rhea" id="RHEA:13065"/>
        <dbReference type="ChEBI" id="CHEBI:15377"/>
        <dbReference type="ChEBI" id="CHEBI:15378"/>
        <dbReference type="ChEBI" id="CHEBI:30616"/>
        <dbReference type="ChEBI" id="CHEBI:43474"/>
        <dbReference type="ChEBI" id="CHEBI:456216"/>
        <dbReference type="EC" id="5.6.2.3"/>
    </reaction>
</comment>
<dbReference type="InterPro" id="IPR010285">
    <property type="entry name" value="DNA_helicase_pif1-like_DEAD"/>
</dbReference>
<keyword evidence="1" id="KW-0227">DNA damage</keyword>
<name>A0A6P6VMZ3_COFAR</name>
<dbReference type="SUPFAM" id="SSF52540">
    <property type="entry name" value="P-loop containing nucleoside triphosphate hydrolases"/>
    <property type="match status" value="1"/>
</dbReference>
<dbReference type="Pfam" id="PF05970">
    <property type="entry name" value="PIF1"/>
    <property type="match status" value="1"/>
</dbReference>
<dbReference type="GO" id="GO:0016787">
    <property type="term" value="F:hydrolase activity"/>
    <property type="evidence" value="ECO:0007669"/>
    <property type="project" value="UniProtKB-KW"/>
</dbReference>
<sequence>MCLHKNHRRREAKASMLDPMVHTKNPAKLESNNIVSSTPVSLLSENQLSDASENISLSLPMLSEHVLKTSDIPSATCSSSNNHVCCDVINGPTNGDCVFCGAKRFYHEPPGFCCASGEIRLVETEMPAQLAKLYTANTPEAIEFHQCIRSYNNMFAFTSLGVHSDKELNKRDRGIYAFRGHDIHIGHYSSAEEIISAENAAWPEIKKHLSDGEEAHNRPDVTSRVFRAKLEMLKNDIIKKGLFGKVADTSYDRVTSTELPDPDPFPYLHSVMVAHILHGPCGTANKNSPCMKQNGKCRFAYPKEFAEFTRHNKDSYPLYMRRHDGNTVTARHFQIDNRWVVPYNPYLLAKYDYHNNVEVCSTIEAVKYIYKYIYKGHSKILYQLNAAENDGAIDEIKNFQSGRWICAPEATWRIFVFDLSNLNPSVMALQIHLEGEQSMVFNEDDILERLAVDERMSRTMLTEFFRMNSLDARAQALKCLYKEFSQHFVWNATHKIWEPRQKRSTIGRLTAVHPTQGKKYYLRMLLMHVKWPMSYESLKHIGSRTASTFREAAEILGLLKTDDRAEQCLLEAVSFQMPSTLRHLFALIMVHVLPPNPMLLWQKFEPYLSENISRDKSLSPEQTKLKVLQLIDSHLQYMGKHLADFNIAVPDTDAFSIQRDTQEIGAELDIKVFAEDIASVALLNDHQQSAYNKIINRIDNNIAGAFFIDGSGGTGKTFLSKTLLTTVRSKGQIALATASCGVAASILPGRRTAHSRFKIPIHEDNDSGCNVNKQSSSARLIKQAKLIIWDEATMAKKYAIECFEKLLRDIMNSDTVFGGKVIVFGGDFRQTLPIVIKGYKEDYISASLVKSYV</sequence>
<evidence type="ECO:0000313" key="4">
    <source>
        <dbReference type="Proteomes" id="UP001652660"/>
    </source>
</evidence>
<dbReference type="GO" id="GO:0006281">
    <property type="term" value="P:DNA repair"/>
    <property type="evidence" value="ECO:0007669"/>
    <property type="project" value="UniProtKB-KW"/>
</dbReference>
<dbReference type="RefSeq" id="XP_027103302.1">
    <property type="nucleotide sequence ID" value="XM_027247501.1"/>
</dbReference>
<evidence type="ECO:0000256" key="1">
    <source>
        <dbReference type="RuleBase" id="RU363044"/>
    </source>
</evidence>
<comment type="cofactor">
    <cofactor evidence="1">
        <name>Mg(2+)</name>
        <dbReference type="ChEBI" id="CHEBI:18420"/>
    </cofactor>
</comment>
<evidence type="ECO:0000313" key="5">
    <source>
        <dbReference type="RefSeq" id="XP_027103302.1"/>
    </source>
</evidence>
<keyword evidence="1" id="KW-0067">ATP-binding</keyword>
<accession>A0A6P6VMZ3</accession>
<keyword evidence="1" id="KW-0233">DNA recombination</keyword>
<feature type="domain" description="Helitron helicase-like" evidence="3">
    <location>
        <begin position="199"/>
        <end position="251"/>
    </location>
</feature>
<dbReference type="InterPro" id="IPR025476">
    <property type="entry name" value="Helitron_helicase-like"/>
</dbReference>
<comment type="similarity">
    <text evidence="1">Belongs to the helicase family.</text>
</comment>
<organism evidence="4 5">
    <name type="scientific">Coffea arabica</name>
    <name type="common">Arabian coffee</name>
    <dbReference type="NCBI Taxonomy" id="13443"/>
    <lineage>
        <taxon>Eukaryota</taxon>
        <taxon>Viridiplantae</taxon>
        <taxon>Streptophyta</taxon>
        <taxon>Embryophyta</taxon>
        <taxon>Tracheophyta</taxon>
        <taxon>Spermatophyta</taxon>
        <taxon>Magnoliopsida</taxon>
        <taxon>eudicotyledons</taxon>
        <taxon>Gunneridae</taxon>
        <taxon>Pentapetalae</taxon>
        <taxon>asterids</taxon>
        <taxon>lamiids</taxon>
        <taxon>Gentianales</taxon>
        <taxon>Rubiaceae</taxon>
        <taxon>Ixoroideae</taxon>
        <taxon>Gardenieae complex</taxon>
        <taxon>Bertiereae - Coffeeae clade</taxon>
        <taxon>Coffeeae</taxon>
        <taxon>Coffea</taxon>
    </lineage>
</organism>
<dbReference type="PANTHER" id="PTHR10492:SF100">
    <property type="entry name" value="ATP-DEPENDENT DNA HELICASE"/>
    <property type="match status" value="1"/>
</dbReference>
<dbReference type="GO" id="GO:0006310">
    <property type="term" value="P:DNA recombination"/>
    <property type="evidence" value="ECO:0007669"/>
    <property type="project" value="UniProtKB-KW"/>
</dbReference>
<keyword evidence="1" id="KW-0547">Nucleotide-binding</keyword>
<keyword evidence="1" id="KW-0234">DNA repair</keyword>
<reference evidence="5" key="2">
    <citation type="submission" date="2025-08" db="UniProtKB">
        <authorList>
            <consortium name="RefSeq"/>
        </authorList>
    </citation>
    <scope>IDENTIFICATION</scope>
    <source>
        <tissue evidence="5">Leaves</tissue>
    </source>
</reference>
<dbReference type="AlphaFoldDB" id="A0A6P6VMZ3"/>
<evidence type="ECO:0000259" key="3">
    <source>
        <dbReference type="Pfam" id="PF14214"/>
    </source>
</evidence>
<dbReference type="Pfam" id="PF14214">
    <property type="entry name" value="Helitron_like_N"/>
    <property type="match status" value="1"/>
</dbReference>
<protein>
    <recommendedName>
        <fullName evidence="1">ATP-dependent DNA helicase</fullName>
        <ecNumber evidence="1">5.6.2.3</ecNumber>
    </recommendedName>
</protein>
<dbReference type="Proteomes" id="UP001652660">
    <property type="component" value="Chromosome 2c"/>
</dbReference>
<dbReference type="PANTHER" id="PTHR10492">
    <property type="match status" value="1"/>
</dbReference>
<dbReference type="OrthoDB" id="1918649at2759"/>
<dbReference type="GO" id="GO:0000723">
    <property type="term" value="P:telomere maintenance"/>
    <property type="evidence" value="ECO:0007669"/>
    <property type="project" value="InterPro"/>
</dbReference>
<evidence type="ECO:0000259" key="2">
    <source>
        <dbReference type="Pfam" id="PF05970"/>
    </source>
</evidence>
<reference evidence="4" key="1">
    <citation type="journal article" date="2025" name="Foods">
        <title>Unveiling the Microbial Signatures of Arabica Coffee Cherries: Insights into Ripeness Specific Diversity, Functional Traits, and Implications for Quality and Safety.</title>
        <authorList>
            <consortium name="RefSeq"/>
            <person name="Tenea G.N."/>
            <person name="Cifuentes V."/>
            <person name="Reyes P."/>
            <person name="Cevallos-Vallejos M."/>
        </authorList>
    </citation>
    <scope>NUCLEOTIDE SEQUENCE [LARGE SCALE GENOMIC DNA]</scope>
</reference>
<dbReference type="InterPro" id="IPR027417">
    <property type="entry name" value="P-loop_NTPase"/>
</dbReference>